<dbReference type="InterPro" id="IPR008930">
    <property type="entry name" value="Terpenoid_cyclase/PrenylTrfase"/>
</dbReference>
<organism evidence="4">
    <name type="scientific">Paramoeba aestuarina</name>
    <dbReference type="NCBI Taxonomy" id="180227"/>
    <lineage>
        <taxon>Eukaryota</taxon>
        <taxon>Amoebozoa</taxon>
        <taxon>Discosea</taxon>
        <taxon>Flabellinia</taxon>
        <taxon>Dactylopodida</taxon>
        <taxon>Paramoebidae</taxon>
        <taxon>Paramoeba</taxon>
    </lineage>
</organism>
<feature type="transmembrane region" description="Helical" evidence="2">
    <location>
        <begin position="379"/>
        <end position="399"/>
    </location>
</feature>
<sequence>MAASKSLAFVFICLSIGSIVATFFLSGLVHNSVYSSAANLDEFVLGANGVSPGLYRATARSGDTSPSLSALAHAVSILRETNGAISNVKNVREFLAHIEPEISGIVNIHDFVSVSAFVGSMTEADSAIYYEKLTDLVSSEGGFRSEEGAPAAVSATLLGLDALHHINRLHKFKKTEDFEDTIAFVRSLRTARNETFGYKEFSLPKARPTLPASYSAYRILEKYDTLKAEDTEGLIEFVSSCQTADGGYLPHPTRDNHEVYYETGSLEFTTQAVYLTASIQSVEFQSPLLALENSDMYHAVSFLRASVSDGSVKSNPQVYYSNIRATDDLITLVNKFENIDIDTPRSLQIGLIGASIFFFSLFLYNIYSDALSRVKGFDSHHVVSGSVVLLLATAATLMLKPNFTVVPIVFLTAFLLRILRDHSEDYAKTGDDSVISVALGGSLIYGAFLFACVYFAPLAFTQMPLYYVLVLWGAVGVFLAYVIAKQFLLNTKPQSFYYSAATMSWVINTLLLYSLLYARGIITVVHRLIIISGNFFSVYVALPIASLVLIYVSINIGGQMYPAPATAPTSSRPKKN</sequence>
<dbReference type="GO" id="GO:0003824">
    <property type="term" value="F:catalytic activity"/>
    <property type="evidence" value="ECO:0007669"/>
    <property type="project" value="InterPro"/>
</dbReference>
<keyword evidence="2" id="KW-0812">Transmembrane</keyword>
<feature type="transmembrane region" description="Helical" evidence="2">
    <location>
        <begin position="496"/>
        <end position="516"/>
    </location>
</feature>
<evidence type="ECO:0000313" key="4">
    <source>
        <dbReference type="EMBL" id="CAE2293106.1"/>
    </source>
</evidence>
<feature type="transmembrane region" description="Helical" evidence="2">
    <location>
        <begin position="465"/>
        <end position="484"/>
    </location>
</feature>
<protein>
    <recommendedName>
        <fullName evidence="3">Prenyltransferase alpha-alpha toroid domain-containing protein</fullName>
    </recommendedName>
</protein>
<keyword evidence="1" id="KW-0677">Repeat</keyword>
<dbReference type="AlphaFoldDB" id="A0A7S4KF68"/>
<dbReference type="Pfam" id="PF00432">
    <property type="entry name" value="Prenyltrans"/>
    <property type="match status" value="1"/>
</dbReference>
<feature type="transmembrane region" description="Helical" evidence="2">
    <location>
        <begin position="405"/>
        <end position="422"/>
    </location>
</feature>
<keyword evidence="2" id="KW-1133">Transmembrane helix</keyword>
<evidence type="ECO:0000256" key="1">
    <source>
        <dbReference type="ARBA" id="ARBA00022737"/>
    </source>
</evidence>
<name>A0A7S4KF68_9EUKA</name>
<dbReference type="InterPro" id="IPR001330">
    <property type="entry name" value="Prenyltrans"/>
</dbReference>
<dbReference type="EMBL" id="HBKR01009089">
    <property type="protein sequence ID" value="CAE2293106.1"/>
    <property type="molecule type" value="Transcribed_RNA"/>
</dbReference>
<evidence type="ECO:0000259" key="3">
    <source>
        <dbReference type="Pfam" id="PF00432"/>
    </source>
</evidence>
<accession>A0A7S4KF68</accession>
<feature type="transmembrane region" description="Helical" evidence="2">
    <location>
        <begin position="347"/>
        <end position="367"/>
    </location>
</feature>
<evidence type="ECO:0000256" key="2">
    <source>
        <dbReference type="SAM" id="Phobius"/>
    </source>
</evidence>
<proteinExistence type="predicted"/>
<feature type="transmembrane region" description="Helical" evidence="2">
    <location>
        <begin position="528"/>
        <end position="552"/>
    </location>
</feature>
<dbReference type="SUPFAM" id="SSF48239">
    <property type="entry name" value="Terpenoid cyclases/Protein prenyltransferases"/>
    <property type="match status" value="1"/>
</dbReference>
<reference evidence="4" key="1">
    <citation type="submission" date="2021-01" db="EMBL/GenBank/DDBJ databases">
        <authorList>
            <person name="Corre E."/>
            <person name="Pelletier E."/>
            <person name="Niang G."/>
            <person name="Scheremetjew M."/>
            <person name="Finn R."/>
            <person name="Kale V."/>
            <person name="Holt S."/>
            <person name="Cochrane G."/>
            <person name="Meng A."/>
            <person name="Brown T."/>
            <person name="Cohen L."/>
        </authorList>
    </citation>
    <scope>NUCLEOTIDE SEQUENCE</scope>
    <source>
        <strain evidence="4">SoJaBio B1-5/56/2</strain>
    </source>
</reference>
<dbReference type="Gene3D" id="1.50.10.20">
    <property type="match status" value="1"/>
</dbReference>
<keyword evidence="2" id="KW-0472">Membrane</keyword>
<feature type="transmembrane region" description="Helical" evidence="2">
    <location>
        <begin position="434"/>
        <end position="459"/>
    </location>
</feature>
<feature type="domain" description="Prenyltransferase alpha-alpha toroid" evidence="3">
    <location>
        <begin position="120"/>
        <end position="258"/>
    </location>
</feature>
<gene>
    <name evidence="4" type="ORF">NAES01612_LOCUS6046</name>
</gene>